<keyword evidence="3" id="KW-1185">Reference proteome</keyword>
<proteinExistence type="predicted"/>
<dbReference type="Proteomes" id="UP001524435">
    <property type="component" value="Unassembled WGS sequence"/>
</dbReference>
<reference evidence="2 3" key="1">
    <citation type="submission" date="2022-06" db="EMBL/GenBank/DDBJ databases">
        <title>Isolation of gut microbiota from human fecal samples.</title>
        <authorList>
            <person name="Pamer E.G."/>
            <person name="Barat B."/>
            <person name="Waligurski E."/>
            <person name="Medina S."/>
            <person name="Paddock L."/>
            <person name="Mostad J."/>
        </authorList>
    </citation>
    <scope>NUCLEOTIDE SEQUENCE [LARGE SCALE GENOMIC DNA]</scope>
    <source>
        <strain evidence="2 3">DFI.6.1</strain>
    </source>
</reference>
<gene>
    <name evidence="2" type="ORF">NE663_01295</name>
</gene>
<name>A0ABT1SIB7_9FIRM</name>
<dbReference type="PANTHER" id="PTHR43685">
    <property type="entry name" value="GLYCOSYLTRANSFERASE"/>
    <property type="match status" value="1"/>
</dbReference>
<dbReference type="InterPro" id="IPR001173">
    <property type="entry name" value="Glyco_trans_2-like"/>
</dbReference>
<protein>
    <submittedName>
        <fullName evidence="2">Glycosyltransferase family 2 protein</fullName>
    </submittedName>
</protein>
<dbReference type="SUPFAM" id="SSF53448">
    <property type="entry name" value="Nucleotide-diphospho-sugar transferases"/>
    <property type="match status" value="1"/>
</dbReference>
<dbReference type="Gene3D" id="3.90.550.10">
    <property type="entry name" value="Spore Coat Polysaccharide Biosynthesis Protein SpsA, Chain A"/>
    <property type="match status" value="1"/>
</dbReference>
<dbReference type="InterPro" id="IPR029044">
    <property type="entry name" value="Nucleotide-diphossugar_trans"/>
</dbReference>
<accession>A0ABT1SIB7</accession>
<dbReference type="RefSeq" id="WP_256197291.1">
    <property type="nucleotide sequence ID" value="NZ_JANGCH010000001.1"/>
</dbReference>
<comment type="caution">
    <text evidence="2">The sequence shown here is derived from an EMBL/GenBank/DDBJ whole genome shotgun (WGS) entry which is preliminary data.</text>
</comment>
<dbReference type="Pfam" id="PF00535">
    <property type="entry name" value="Glycos_transf_2"/>
    <property type="match status" value="1"/>
</dbReference>
<sequence>MKNDLISIIIPVFNVEKYIADTINCILNQSYQNWEAILVDDCSTDGTIEIIKSFALNDSRIKLIVLETNSGPSTARNVGLDQARGNYIAYLDSDDLWMDNKLMDQLNFMKKENIKFSFTSYNLVDCNGNKLNREVHVPYKVNYNDLLGNTVISTITVMIEVSLKEYLKMPENYNNGEDLATWLNILKHENFAYGLDSVLSSYRQVDNSLSSGIINRLTRIWKVYRNIEKLTIHKSITLYFRYIWNNLRKRKKSNSD</sequence>
<evidence type="ECO:0000313" key="2">
    <source>
        <dbReference type="EMBL" id="MCQ5120892.1"/>
    </source>
</evidence>
<dbReference type="EMBL" id="JANGCH010000001">
    <property type="protein sequence ID" value="MCQ5120892.1"/>
    <property type="molecule type" value="Genomic_DNA"/>
</dbReference>
<feature type="domain" description="Glycosyltransferase 2-like" evidence="1">
    <location>
        <begin position="7"/>
        <end position="134"/>
    </location>
</feature>
<evidence type="ECO:0000259" key="1">
    <source>
        <dbReference type="Pfam" id="PF00535"/>
    </source>
</evidence>
<evidence type="ECO:0000313" key="3">
    <source>
        <dbReference type="Proteomes" id="UP001524435"/>
    </source>
</evidence>
<dbReference type="InterPro" id="IPR050834">
    <property type="entry name" value="Glycosyltransf_2"/>
</dbReference>
<dbReference type="PANTHER" id="PTHR43685:SF2">
    <property type="entry name" value="GLYCOSYLTRANSFERASE 2-LIKE DOMAIN-CONTAINING PROTEIN"/>
    <property type="match status" value="1"/>
</dbReference>
<organism evidence="2 3">
    <name type="scientific">Massilicoli timonensis</name>
    <dbReference type="NCBI Taxonomy" id="2015901"/>
    <lineage>
        <taxon>Bacteria</taxon>
        <taxon>Bacillati</taxon>
        <taxon>Bacillota</taxon>
        <taxon>Erysipelotrichia</taxon>
        <taxon>Erysipelotrichales</taxon>
        <taxon>Erysipelotrichaceae</taxon>
        <taxon>Massilicoli</taxon>
    </lineage>
</organism>
<dbReference type="CDD" id="cd00761">
    <property type="entry name" value="Glyco_tranf_GTA_type"/>
    <property type="match status" value="1"/>
</dbReference>